<gene>
    <name evidence="2" type="ORF">GSLYS_00000506001</name>
</gene>
<comment type="caution">
    <text evidence="2">The sequence shown here is derived from an EMBL/GenBank/DDBJ whole genome shotgun (WGS) entry which is preliminary data.</text>
</comment>
<reference evidence="2 3" key="1">
    <citation type="submission" date="2024-04" db="EMBL/GenBank/DDBJ databases">
        <authorList>
            <consortium name="Genoscope - CEA"/>
            <person name="William W."/>
        </authorList>
    </citation>
    <scope>NUCLEOTIDE SEQUENCE [LARGE SCALE GENOMIC DNA]</scope>
</reference>
<dbReference type="InterPro" id="IPR029160">
    <property type="entry name" value="UQCC4"/>
</dbReference>
<evidence type="ECO:0000313" key="2">
    <source>
        <dbReference type="EMBL" id="CAL1526329.1"/>
    </source>
</evidence>
<dbReference type="PANTHER" id="PTHR35268">
    <property type="entry name" value="PROTEIN CCSMST1"/>
    <property type="match status" value="1"/>
</dbReference>
<dbReference type="PANTHER" id="PTHR35268:SF1">
    <property type="entry name" value="UBIQUINOL-CYTOCHROME-C REDUCTASE COMPLEX ASSEMBLY FACTOR 4"/>
    <property type="match status" value="1"/>
</dbReference>
<protein>
    <submittedName>
        <fullName evidence="2">Uncharacterized protein</fullName>
    </submittedName>
</protein>
<evidence type="ECO:0000313" key="3">
    <source>
        <dbReference type="Proteomes" id="UP001497497"/>
    </source>
</evidence>
<keyword evidence="1" id="KW-1133">Transmembrane helix</keyword>
<dbReference type="Pfam" id="PF15013">
    <property type="entry name" value="CCSMST1"/>
    <property type="match status" value="1"/>
</dbReference>
<feature type="transmembrane region" description="Helical" evidence="1">
    <location>
        <begin position="80"/>
        <end position="99"/>
    </location>
</feature>
<name>A0AAV2GY13_LYMST</name>
<organism evidence="2 3">
    <name type="scientific">Lymnaea stagnalis</name>
    <name type="common">Great pond snail</name>
    <name type="synonym">Helix stagnalis</name>
    <dbReference type="NCBI Taxonomy" id="6523"/>
    <lineage>
        <taxon>Eukaryota</taxon>
        <taxon>Metazoa</taxon>
        <taxon>Spiralia</taxon>
        <taxon>Lophotrochozoa</taxon>
        <taxon>Mollusca</taxon>
        <taxon>Gastropoda</taxon>
        <taxon>Heterobranchia</taxon>
        <taxon>Euthyneura</taxon>
        <taxon>Panpulmonata</taxon>
        <taxon>Hygrophila</taxon>
        <taxon>Lymnaeoidea</taxon>
        <taxon>Lymnaeidae</taxon>
        <taxon>Lymnaea</taxon>
    </lineage>
</organism>
<dbReference type="Proteomes" id="UP001497497">
    <property type="component" value="Unassembled WGS sequence"/>
</dbReference>
<keyword evidence="1" id="KW-0472">Membrane</keyword>
<proteinExistence type="predicted"/>
<sequence length="160" mass="18589">MGPSGRLFGISLLEVRFCLKNHQVSSRVFCRYFTPSHAIHTTTICLKQTKKNEISSEPYKFTISAANIPTLPKSGPINKYQPYIVTVSLAIFMIYFFFLREENDIDQQLNTSLFRRVPNLEEPHLRQAIPQMRDSGMDTTEAEIRLRDIVAKRQEQEKKH</sequence>
<dbReference type="AlphaFoldDB" id="A0AAV2GY13"/>
<dbReference type="EMBL" id="CAXITT010000004">
    <property type="protein sequence ID" value="CAL1526329.1"/>
    <property type="molecule type" value="Genomic_DNA"/>
</dbReference>
<evidence type="ECO:0000256" key="1">
    <source>
        <dbReference type="SAM" id="Phobius"/>
    </source>
</evidence>
<keyword evidence="3" id="KW-1185">Reference proteome</keyword>
<accession>A0AAV2GY13</accession>
<keyword evidence="1" id="KW-0812">Transmembrane</keyword>